<evidence type="ECO:0000313" key="2">
    <source>
        <dbReference type="EMBL" id="OSD00741.1"/>
    </source>
</evidence>
<sequence>MDCDPNPLSDGLEADFTLHPCTITQLVVCGLARDNDGYPIDVEIPRVVPDLPGQEGDDKPTPGSHGFIAASEDSSPVTCANGPSPPYNSQKLALRLTLKKRPMSAGERATVYSVEEAILLSESTGNSADNHSVTCTTRLPPLVVKIARENEGKFLYNEAGVYRALEHLQGVIMPVFQGVSTSSGCPTHALASASYSSRNSASHPALTADLHPVFVSSGLKWSTY</sequence>
<gene>
    <name evidence="2" type="ORF">PYCCODRAFT_659293</name>
</gene>
<evidence type="ECO:0000256" key="1">
    <source>
        <dbReference type="SAM" id="MobiDB-lite"/>
    </source>
</evidence>
<dbReference type="OrthoDB" id="2751208at2759"/>
<dbReference type="EMBL" id="KZ084116">
    <property type="protein sequence ID" value="OSD00741.1"/>
    <property type="molecule type" value="Genomic_DNA"/>
</dbReference>
<name>A0A1Y2IKK4_TRAC3</name>
<proteinExistence type="predicted"/>
<dbReference type="AlphaFoldDB" id="A0A1Y2IKK4"/>
<keyword evidence="3" id="KW-1185">Reference proteome</keyword>
<evidence type="ECO:0000313" key="3">
    <source>
        <dbReference type="Proteomes" id="UP000193067"/>
    </source>
</evidence>
<organism evidence="2 3">
    <name type="scientific">Trametes coccinea (strain BRFM310)</name>
    <name type="common">Pycnoporus coccineus</name>
    <dbReference type="NCBI Taxonomy" id="1353009"/>
    <lineage>
        <taxon>Eukaryota</taxon>
        <taxon>Fungi</taxon>
        <taxon>Dikarya</taxon>
        <taxon>Basidiomycota</taxon>
        <taxon>Agaricomycotina</taxon>
        <taxon>Agaricomycetes</taxon>
        <taxon>Polyporales</taxon>
        <taxon>Polyporaceae</taxon>
        <taxon>Trametes</taxon>
    </lineage>
</organism>
<feature type="region of interest" description="Disordered" evidence="1">
    <location>
        <begin position="49"/>
        <end position="85"/>
    </location>
</feature>
<protein>
    <submittedName>
        <fullName evidence="2">Uncharacterized protein</fullName>
    </submittedName>
</protein>
<dbReference type="Proteomes" id="UP000193067">
    <property type="component" value="Unassembled WGS sequence"/>
</dbReference>
<accession>A0A1Y2IKK4</accession>
<reference evidence="2 3" key="1">
    <citation type="journal article" date="2015" name="Biotechnol. Biofuels">
        <title>Enhanced degradation of softwood versus hardwood by the white-rot fungus Pycnoporus coccineus.</title>
        <authorList>
            <person name="Couturier M."/>
            <person name="Navarro D."/>
            <person name="Chevret D."/>
            <person name="Henrissat B."/>
            <person name="Piumi F."/>
            <person name="Ruiz-Duenas F.J."/>
            <person name="Martinez A.T."/>
            <person name="Grigoriev I.V."/>
            <person name="Riley R."/>
            <person name="Lipzen A."/>
            <person name="Berrin J.G."/>
            <person name="Master E.R."/>
            <person name="Rosso M.N."/>
        </authorList>
    </citation>
    <scope>NUCLEOTIDE SEQUENCE [LARGE SCALE GENOMIC DNA]</scope>
    <source>
        <strain evidence="2 3">BRFM310</strain>
    </source>
</reference>